<evidence type="ECO:0000256" key="5">
    <source>
        <dbReference type="ARBA" id="ARBA00022801"/>
    </source>
</evidence>
<evidence type="ECO:0000256" key="3">
    <source>
        <dbReference type="ARBA" id="ARBA00022722"/>
    </source>
</evidence>
<evidence type="ECO:0000256" key="1">
    <source>
        <dbReference type="ARBA" id="ARBA00022679"/>
    </source>
</evidence>
<dbReference type="Pfam" id="PF18697">
    <property type="entry name" value="MLVIN_C"/>
    <property type="match status" value="1"/>
</dbReference>
<evidence type="ECO:0000259" key="6">
    <source>
        <dbReference type="Pfam" id="PF18697"/>
    </source>
</evidence>
<proteinExistence type="evidence at transcript level"/>
<dbReference type="GO" id="GO:0016787">
    <property type="term" value="F:hydrolase activity"/>
    <property type="evidence" value="ECO:0007669"/>
    <property type="project" value="UniProtKB-KW"/>
</dbReference>
<accession>K9IQ65</accession>
<keyword evidence="3" id="KW-0540">Nuclease</keyword>
<dbReference type="InterPro" id="IPR040643">
    <property type="entry name" value="MLVIN_C"/>
</dbReference>
<name>K9IQ65_DESRO</name>
<evidence type="ECO:0000256" key="2">
    <source>
        <dbReference type="ARBA" id="ARBA00022695"/>
    </source>
</evidence>
<dbReference type="GO" id="GO:0016779">
    <property type="term" value="F:nucleotidyltransferase activity"/>
    <property type="evidence" value="ECO:0007669"/>
    <property type="project" value="UniProtKB-KW"/>
</dbReference>
<reference evidence="7" key="1">
    <citation type="submission" date="2012-11" db="EMBL/GenBank/DDBJ databases">
        <title>The Vampirome: Transcriptome and Proteome Analysis of the Submandibular and Accessory Glands of the Vampire Bat and Vector of Human Rabies, Desmodus rotundus.</title>
        <authorList>
            <person name="Francischetti I.M.B."/>
            <person name="Assumpcao T.C.F."/>
            <person name="Ma D."/>
            <person name="Vicente E.C."/>
            <person name="Ribeiro J.M.C."/>
        </authorList>
    </citation>
    <scope>NUCLEOTIDE SEQUENCE</scope>
    <source>
        <tissue evidence="7">Salivary gland</tissue>
    </source>
</reference>
<dbReference type="EMBL" id="GABZ01003070">
    <property type="protein sequence ID" value="JAA50455.1"/>
    <property type="molecule type" value="mRNA"/>
</dbReference>
<dbReference type="GO" id="GO:0004519">
    <property type="term" value="F:endonuclease activity"/>
    <property type="evidence" value="ECO:0007669"/>
    <property type="project" value="UniProtKB-KW"/>
</dbReference>
<feature type="non-terminal residue" evidence="7">
    <location>
        <position position="1"/>
    </location>
</feature>
<sequence length="105" mass="11942">KYVQHLSQTLAVINDLGCIRDLAPSRSLHPFEPGDSLLLKTCQTGSPESQREEKWTGSWDTLLTPHPSVKLAGIQSWIHHIRVRKALEEPWTTESQEDLKAIFLK</sequence>
<feature type="domain" description="Murine leukemia virus integrase C-terminal" evidence="6">
    <location>
        <begin position="29"/>
        <end position="86"/>
    </location>
</feature>
<dbReference type="Gene3D" id="2.30.30.850">
    <property type="match status" value="1"/>
</dbReference>
<keyword evidence="5" id="KW-0378">Hydrolase</keyword>
<keyword evidence="1" id="KW-0808">Transferase</keyword>
<keyword evidence="2" id="KW-0548">Nucleotidyltransferase</keyword>
<organism evidence="7">
    <name type="scientific">Desmodus rotundus</name>
    <name type="common">Vampire bat</name>
    <dbReference type="NCBI Taxonomy" id="9430"/>
    <lineage>
        <taxon>Eukaryota</taxon>
        <taxon>Metazoa</taxon>
        <taxon>Chordata</taxon>
        <taxon>Craniata</taxon>
        <taxon>Vertebrata</taxon>
        <taxon>Euteleostomi</taxon>
        <taxon>Mammalia</taxon>
        <taxon>Eutheria</taxon>
        <taxon>Laurasiatheria</taxon>
        <taxon>Chiroptera</taxon>
        <taxon>Yangochiroptera</taxon>
        <taxon>Phyllostomidae</taxon>
        <taxon>Desmodontinae</taxon>
        <taxon>Desmodus</taxon>
    </lineage>
</organism>
<evidence type="ECO:0000256" key="4">
    <source>
        <dbReference type="ARBA" id="ARBA00022759"/>
    </source>
</evidence>
<protein>
    <recommendedName>
        <fullName evidence="6">Murine leukemia virus integrase C-terminal domain-containing protein</fullName>
    </recommendedName>
</protein>
<keyword evidence="4" id="KW-0255">Endonuclease</keyword>
<dbReference type="AlphaFoldDB" id="K9IQ65"/>
<evidence type="ECO:0000313" key="7">
    <source>
        <dbReference type="EMBL" id="JAA50455.1"/>
    </source>
</evidence>